<dbReference type="HOGENOM" id="CLU_000604_1_11_0"/>
<dbReference type="PROSITE" id="PS00211">
    <property type="entry name" value="ABC_TRANSPORTER_1"/>
    <property type="match status" value="1"/>
</dbReference>
<keyword evidence="2" id="KW-0547">Nucleotide-binding</keyword>
<dbReference type="EMBL" id="CP003096">
    <property type="protein sequence ID" value="AER67269.1"/>
    <property type="molecule type" value="Genomic_DNA"/>
</dbReference>
<evidence type="ECO:0000313" key="6">
    <source>
        <dbReference type="EMBL" id="AER67269.1"/>
    </source>
</evidence>
<dbReference type="InterPro" id="IPR027417">
    <property type="entry name" value="P-loop_NTPase"/>
</dbReference>
<reference evidence="7" key="1">
    <citation type="submission" date="2011-10" db="EMBL/GenBank/DDBJ databases">
        <title>The complete genome of chromosome of Thermovirga lienii DSM 17291.</title>
        <authorList>
            <consortium name="US DOE Joint Genome Institute (JGI-PGF)"/>
            <person name="Lucas S."/>
            <person name="Copeland A."/>
            <person name="Lapidus A."/>
            <person name="Glavina del Rio T."/>
            <person name="Dalin E."/>
            <person name="Tice H."/>
            <person name="Bruce D."/>
            <person name="Goodwin L."/>
            <person name="Pitluck S."/>
            <person name="Peters L."/>
            <person name="Mikhailova N."/>
            <person name="Saunders E."/>
            <person name="Kyrpides N."/>
            <person name="Mavromatis K."/>
            <person name="Ivanova N."/>
            <person name="Last F.I."/>
            <person name="Brettin T."/>
            <person name="Detter J.C."/>
            <person name="Han C."/>
            <person name="Larimer F."/>
            <person name="Land M."/>
            <person name="Hauser L."/>
            <person name="Markowitz V."/>
            <person name="Cheng J.-F."/>
            <person name="Hugenholtz P."/>
            <person name="Woyke T."/>
            <person name="Wu D."/>
            <person name="Spring S."/>
            <person name="Schroeder M."/>
            <person name="Brambilla E.-M."/>
            <person name="Klenk H.-P."/>
            <person name="Eisen J.A."/>
        </authorList>
    </citation>
    <scope>NUCLEOTIDE SEQUENCE [LARGE SCALE GENOMIC DNA]</scope>
    <source>
        <strain evidence="7">ATCC BAA-1197 / DSM 17291 / Cas60314</strain>
    </source>
</reference>
<dbReference type="InterPro" id="IPR003439">
    <property type="entry name" value="ABC_transporter-like_ATP-bd"/>
</dbReference>
<dbReference type="KEGG" id="tli:Tlie_1547"/>
<keyword evidence="3" id="KW-0067">ATP-binding</keyword>
<proteinExistence type="predicted"/>
<dbReference type="GO" id="GO:0016887">
    <property type="term" value="F:ATP hydrolysis activity"/>
    <property type="evidence" value="ECO:0007669"/>
    <property type="project" value="InterPro"/>
</dbReference>
<dbReference type="AlphaFoldDB" id="G7V7F3"/>
<evidence type="ECO:0000313" key="7">
    <source>
        <dbReference type="Proteomes" id="UP000005868"/>
    </source>
</evidence>
<accession>G7V7F3</accession>
<dbReference type="GO" id="GO:0005524">
    <property type="term" value="F:ATP binding"/>
    <property type="evidence" value="ECO:0007669"/>
    <property type="project" value="UniProtKB-KW"/>
</dbReference>
<evidence type="ECO:0000256" key="4">
    <source>
        <dbReference type="ARBA" id="ARBA00022967"/>
    </source>
</evidence>
<dbReference type="SUPFAM" id="SSF52540">
    <property type="entry name" value="P-loop containing nucleoside triphosphate hydrolases"/>
    <property type="match status" value="1"/>
</dbReference>
<dbReference type="STRING" id="580340.Tlie_1547"/>
<name>G7V7F3_THELD</name>
<reference evidence="6 7" key="2">
    <citation type="journal article" date="2012" name="Stand. Genomic Sci.">
        <title>Genome sequence of the moderately thermophilic, amino-acid-degrading and sulfur-reducing bacterium Thermovirga lienii type strain (Cas60314(T)).</title>
        <authorList>
            <person name="Goker M."/>
            <person name="Saunders E."/>
            <person name="Lapidus A."/>
            <person name="Nolan M."/>
            <person name="Lucas S."/>
            <person name="Hammon N."/>
            <person name="Deshpande S."/>
            <person name="Cheng J.F."/>
            <person name="Han C."/>
            <person name="Tapia R."/>
            <person name="Goodwin L.A."/>
            <person name="Pitluck S."/>
            <person name="Liolios K."/>
            <person name="Mavromatis K."/>
            <person name="Pagani I."/>
            <person name="Ivanova N."/>
            <person name="Mikhailova N."/>
            <person name="Pati A."/>
            <person name="Chen A."/>
            <person name="Palaniappan K."/>
            <person name="Land M."/>
            <person name="Chang Y.J."/>
            <person name="Jeffries C.D."/>
            <person name="Brambilla E.M."/>
            <person name="Rohde M."/>
            <person name="Spring S."/>
            <person name="Detter J.C."/>
            <person name="Woyke T."/>
            <person name="Bristow J."/>
            <person name="Eisen J.A."/>
            <person name="Markowitz V."/>
            <person name="Hugenholtz P."/>
            <person name="Kyrpides N.C."/>
            <person name="Klenk H.P."/>
        </authorList>
    </citation>
    <scope>NUCLEOTIDE SEQUENCE [LARGE SCALE GENOMIC DNA]</scope>
    <source>
        <strain evidence="7">ATCC BAA-1197 / DSM 17291 / Cas60314</strain>
    </source>
</reference>
<gene>
    <name evidence="6" type="ordered locus">Tlie_1547</name>
</gene>
<dbReference type="eggNOG" id="COG1120">
    <property type="taxonomic scope" value="Bacteria"/>
</dbReference>
<organism evidence="6 7">
    <name type="scientific">Thermovirga lienii (strain ATCC BAA-1197 / DSM 17291 / Cas60314)</name>
    <dbReference type="NCBI Taxonomy" id="580340"/>
    <lineage>
        <taxon>Bacteria</taxon>
        <taxon>Thermotogati</taxon>
        <taxon>Synergistota</taxon>
        <taxon>Synergistia</taxon>
        <taxon>Synergistales</taxon>
        <taxon>Thermovirgaceae</taxon>
        <taxon>Thermovirga</taxon>
    </lineage>
</organism>
<dbReference type="Pfam" id="PF00005">
    <property type="entry name" value="ABC_tran"/>
    <property type="match status" value="1"/>
</dbReference>
<dbReference type="PROSITE" id="PS50893">
    <property type="entry name" value="ABC_TRANSPORTER_2"/>
    <property type="match status" value="1"/>
</dbReference>
<dbReference type="InterPro" id="IPR017871">
    <property type="entry name" value="ABC_transporter-like_CS"/>
</dbReference>
<keyword evidence="7" id="KW-1185">Reference proteome</keyword>
<dbReference type="CDD" id="cd03214">
    <property type="entry name" value="ABC_Iron-Siderophores_B12_Hemin"/>
    <property type="match status" value="1"/>
</dbReference>
<evidence type="ECO:0000256" key="2">
    <source>
        <dbReference type="ARBA" id="ARBA00022741"/>
    </source>
</evidence>
<sequence>MLPPVEGKVGVMRGISVALEANNISVIMGDKVILDSVTFHLQYGEVLGLLGPNGSGKSTLIGAVAGVGRMTSGEVFFEGKNIKEIAKRDLARKVAVVPQQNYFYMPFRVIEIVLMGRYPYAGRFNSFGAQDYEIARNSLKAVDLEGFEDRLATELSGGEAQRVAIARALAQEPHILLMDEPTSALDPKHALSMFKLVEGLRKKGCAILIAMHDVNSALRWSDRVMFLKEGKVVCTKKSRDLDTTSLETVFGVKWTKHFIPDVGEIAFPVAD</sequence>
<evidence type="ECO:0000256" key="1">
    <source>
        <dbReference type="ARBA" id="ARBA00022448"/>
    </source>
</evidence>
<dbReference type="SMART" id="SM00382">
    <property type="entry name" value="AAA"/>
    <property type="match status" value="1"/>
</dbReference>
<keyword evidence="1" id="KW-0813">Transport</keyword>
<evidence type="ECO:0000259" key="5">
    <source>
        <dbReference type="PROSITE" id="PS50893"/>
    </source>
</evidence>
<dbReference type="PANTHER" id="PTHR42794">
    <property type="entry name" value="HEMIN IMPORT ATP-BINDING PROTEIN HMUV"/>
    <property type="match status" value="1"/>
</dbReference>
<dbReference type="Proteomes" id="UP000005868">
    <property type="component" value="Chromosome"/>
</dbReference>
<evidence type="ECO:0000256" key="3">
    <source>
        <dbReference type="ARBA" id="ARBA00022840"/>
    </source>
</evidence>
<dbReference type="Gene3D" id="3.40.50.300">
    <property type="entry name" value="P-loop containing nucleotide triphosphate hydrolases"/>
    <property type="match status" value="1"/>
</dbReference>
<dbReference type="FunFam" id="3.40.50.300:FF:000134">
    <property type="entry name" value="Iron-enterobactin ABC transporter ATP-binding protein"/>
    <property type="match status" value="1"/>
</dbReference>
<dbReference type="PANTHER" id="PTHR42794:SF1">
    <property type="entry name" value="HEMIN IMPORT ATP-BINDING PROTEIN HMUV"/>
    <property type="match status" value="1"/>
</dbReference>
<keyword evidence="4" id="KW-1278">Translocase</keyword>
<protein>
    <submittedName>
        <fullName evidence="6">ABC transporter related protein</fullName>
    </submittedName>
</protein>
<dbReference type="InterPro" id="IPR003593">
    <property type="entry name" value="AAA+_ATPase"/>
</dbReference>
<feature type="domain" description="ABC transporter" evidence="5">
    <location>
        <begin position="19"/>
        <end position="254"/>
    </location>
</feature>